<evidence type="ECO:0000256" key="4">
    <source>
        <dbReference type="ARBA" id="ARBA00011990"/>
    </source>
</evidence>
<name>A0A1F7GIM2_9BACT</name>
<protein>
    <recommendedName>
        <fullName evidence="4 7">dTDP-glucose 4,6-dehydratase</fullName>
        <ecNumber evidence="4 7">4.2.1.46</ecNumber>
    </recommendedName>
</protein>
<accession>A0A1F7GIM2</accession>
<evidence type="ECO:0000256" key="3">
    <source>
        <dbReference type="ARBA" id="ARBA00008178"/>
    </source>
</evidence>
<evidence type="ECO:0000259" key="8">
    <source>
        <dbReference type="Pfam" id="PF16363"/>
    </source>
</evidence>
<dbReference type="InterPro" id="IPR036291">
    <property type="entry name" value="NAD(P)-bd_dom_sf"/>
</dbReference>
<dbReference type="Gene3D" id="3.40.50.720">
    <property type="entry name" value="NAD(P)-binding Rossmann-like Domain"/>
    <property type="match status" value="1"/>
</dbReference>
<evidence type="ECO:0000256" key="7">
    <source>
        <dbReference type="RuleBase" id="RU004473"/>
    </source>
</evidence>
<dbReference type="EC" id="4.2.1.46" evidence="4 7"/>
<dbReference type="NCBIfam" id="TIGR01181">
    <property type="entry name" value="dTDP_gluc_dehyt"/>
    <property type="match status" value="1"/>
</dbReference>
<dbReference type="CDD" id="cd05246">
    <property type="entry name" value="dTDP_GD_SDR_e"/>
    <property type="match status" value="1"/>
</dbReference>
<evidence type="ECO:0000256" key="1">
    <source>
        <dbReference type="ARBA" id="ARBA00001539"/>
    </source>
</evidence>
<dbReference type="Proteomes" id="UP000176850">
    <property type="component" value="Unassembled WGS sequence"/>
</dbReference>
<dbReference type="GO" id="GO:0009225">
    <property type="term" value="P:nucleotide-sugar metabolic process"/>
    <property type="evidence" value="ECO:0007669"/>
    <property type="project" value="InterPro"/>
</dbReference>
<dbReference type="InterPro" id="IPR005888">
    <property type="entry name" value="dTDP_Gluc_deHydtase"/>
</dbReference>
<gene>
    <name evidence="9" type="ORF">A2799_02200</name>
</gene>
<dbReference type="FunFam" id="3.40.50.720:FF:000304">
    <property type="entry name" value="UDP-glucose 4,6-dehydratase"/>
    <property type="match status" value="1"/>
</dbReference>
<keyword evidence="5" id="KW-0520">NAD</keyword>
<proteinExistence type="inferred from homology"/>
<organism evidence="9 10">
    <name type="scientific">Candidatus Roizmanbacteria bacterium RIFCSPHIGHO2_01_FULL_39_24</name>
    <dbReference type="NCBI Taxonomy" id="1802032"/>
    <lineage>
        <taxon>Bacteria</taxon>
        <taxon>Candidatus Roizmaniibacteriota</taxon>
    </lineage>
</organism>
<comment type="cofactor">
    <cofactor evidence="2 7">
        <name>NAD(+)</name>
        <dbReference type="ChEBI" id="CHEBI:57540"/>
    </cofactor>
</comment>
<dbReference type="SUPFAM" id="SSF51735">
    <property type="entry name" value="NAD(P)-binding Rossmann-fold domains"/>
    <property type="match status" value="1"/>
</dbReference>
<sequence>MKLLVTGGAGFIGANFILYWMKHHPDDSIVNLDKLTYAGNLKTLKSVSSNPNYEFVKGDICDRPLVDRVIADVDCVVHFAAETHVDRSIVDAAPFIQTNVVGTYTLLESAMTHKIPRFHHISTDEVCGALELNTKEKFNEQTPYNPRSPYAASKAASDHLVRAYHITYNLPITISNCSNNFGPYHFPEKLIPLAITNLLRGKKVPVYGDGLYVRDWLYVEDHARAIEAILEKGKIGETYFVGGQTEDIPNIEVVKRILKLMGKDESSIEYVTDRQGHDRRYAMDWTKINQELGWSPKYDFDEALKNTVEWFKANEEWWSTLIA</sequence>
<dbReference type="InterPro" id="IPR016040">
    <property type="entry name" value="NAD(P)-bd_dom"/>
</dbReference>
<feature type="domain" description="NAD(P)-binding" evidence="8">
    <location>
        <begin position="4"/>
        <end position="306"/>
    </location>
</feature>
<evidence type="ECO:0000313" key="9">
    <source>
        <dbReference type="EMBL" id="OGK18858.1"/>
    </source>
</evidence>
<comment type="caution">
    <text evidence="9">The sequence shown here is derived from an EMBL/GenBank/DDBJ whole genome shotgun (WGS) entry which is preliminary data.</text>
</comment>
<evidence type="ECO:0000313" key="10">
    <source>
        <dbReference type="Proteomes" id="UP000176850"/>
    </source>
</evidence>
<dbReference type="Pfam" id="PF16363">
    <property type="entry name" value="GDP_Man_Dehyd"/>
    <property type="match status" value="1"/>
</dbReference>
<keyword evidence="6 7" id="KW-0456">Lyase</keyword>
<dbReference type="PANTHER" id="PTHR43000">
    <property type="entry name" value="DTDP-D-GLUCOSE 4,6-DEHYDRATASE-RELATED"/>
    <property type="match status" value="1"/>
</dbReference>
<dbReference type="Gene3D" id="3.90.25.10">
    <property type="entry name" value="UDP-galactose 4-epimerase, domain 1"/>
    <property type="match status" value="1"/>
</dbReference>
<evidence type="ECO:0000256" key="6">
    <source>
        <dbReference type="ARBA" id="ARBA00023239"/>
    </source>
</evidence>
<reference evidence="9 10" key="1">
    <citation type="journal article" date="2016" name="Nat. Commun.">
        <title>Thousands of microbial genomes shed light on interconnected biogeochemical processes in an aquifer system.</title>
        <authorList>
            <person name="Anantharaman K."/>
            <person name="Brown C.T."/>
            <person name="Hug L.A."/>
            <person name="Sharon I."/>
            <person name="Castelle C.J."/>
            <person name="Probst A.J."/>
            <person name="Thomas B.C."/>
            <person name="Singh A."/>
            <person name="Wilkins M.J."/>
            <person name="Karaoz U."/>
            <person name="Brodie E.L."/>
            <person name="Williams K.H."/>
            <person name="Hubbard S.S."/>
            <person name="Banfield J.F."/>
        </authorList>
    </citation>
    <scope>NUCLEOTIDE SEQUENCE [LARGE SCALE GENOMIC DNA]</scope>
</reference>
<dbReference type="AlphaFoldDB" id="A0A1F7GIM2"/>
<evidence type="ECO:0000256" key="5">
    <source>
        <dbReference type="ARBA" id="ARBA00023027"/>
    </source>
</evidence>
<dbReference type="GO" id="GO:0008460">
    <property type="term" value="F:dTDP-glucose 4,6-dehydratase activity"/>
    <property type="evidence" value="ECO:0007669"/>
    <property type="project" value="UniProtKB-EC"/>
</dbReference>
<dbReference type="EMBL" id="MFZH01000023">
    <property type="protein sequence ID" value="OGK18858.1"/>
    <property type="molecule type" value="Genomic_DNA"/>
</dbReference>
<comment type="similarity">
    <text evidence="3 7">Belongs to the NAD(P)-dependent epimerase/dehydratase family. dTDP-glucose dehydratase subfamily.</text>
</comment>
<comment type="catalytic activity">
    <reaction evidence="1 7">
        <text>dTDP-alpha-D-glucose = dTDP-4-dehydro-6-deoxy-alpha-D-glucose + H2O</text>
        <dbReference type="Rhea" id="RHEA:17221"/>
        <dbReference type="ChEBI" id="CHEBI:15377"/>
        <dbReference type="ChEBI" id="CHEBI:57477"/>
        <dbReference type="ChEBI" id="CHEBI:57649"/>
        <dbReference type="EC" id="4.2.1.46"/>
    </reaction>
</comment>
<evidence type="ECO:0000256" key="2">
    <source>
        <dbReference type="ARBA" id="ARBA00001911"/>
    </source>
</evidence>